<dbReference type="AlphaFoldDB" id="A0A7V3RFW2"/>
<dbReference type="EMBL" id="DTPE01000268">
    <property type="protein sequence ID" value="HGE75792.1"/>
    <property type="molecule type" value="Genomic_DNA"/>
</dbReference>
<sequence>MFVLAELHAKHFALFEDIDVEFSNGMNVVTGETGSGKSLFLSILKALVGEKNEFVTERSEIEARFVIGKEEFLISVKIGPSRMSARMNGSMITLAELRDKVSKWMDIHTQGISEVLRDSKMHSKFVDNFNPEIQDLLIEYRRLYKDYVKVLNFTGKNDLSQIDSTLEDLSSEMKKIEEIFLSDEEYDALRDEYKRLSNIGEIISTSKEIEYLINGENTLDTLIGKIIEKIKTVENKDRTFHAFLNDALSIEELIRALERNVSRYASSQEFDQEKIDEIEDKISKIEKMKRKYGPTLEDVRNTLKEMKDKFEFLSNSAIEIKEAGKHLEQLKAKMTTISSKIKMIRYETASELMKRIDNNLRDLSMSNARISFVQRDTEFTEDGSDSIEFVGSMNPGIPEMPISKIASGGEISRLYLAMEAALDRKLPVSTLVFDEIEMGVGARTADVIASKMIDISKSTQLIVITHLPQIATVADKHFKVEKHQLNDKTFSTIDEISGEARSKEILEMFGKPV</sequence>
<dbReference type="GO" id="GO:0009432">
    <property type="term" value="P:SOS response"/>
    <property type="evidence" value="ECO:0007669"/>
    <property type="project" value="TreeGrafter"/>
</dbReference>
<evidence type="ECO:0000256" key="8">
    <source>
        <dbReference type="PIRNR" id="PIRNR003128"/>
    </source>
</evidence>
<dbReference type="PIRSF" id="PIRSF003128">
    <property type="entry name" value="RecN"/>
    <property type="match status" value="1"/>
</dbReference>
<dbReference type="Pfam" id="PF13476">
    <property type="entry name" value="AAA_23"/>
    <property type="match status" value="1"/>
</dbReference>
<evidence type="ECO:0000256" key="6">
    <source>
        <dbReference type="ARBA" id="ARBA00023204"/>
    </source>
</evidence>
<proteinExistence type="inferred from homology"/>
<evidence type="ECO:0000256" key="2">
    <source>
        <dbReference type="ARBA" id="ARBA00021315"/>
    </source>
</evidence>
<comment type="caution">
    <text evidence="11">The sequence shown here is derived from an EMBL/GenBank/DDBJ whole genome shotgun (WGS) entry which is preliminary data.</text>
</comment>
<comment type="similarity">
    <text evidence="1 8">Belongs to the RecN family.</text>
</comment>
<evidence type="ECO:0000256" key="5">
    <source>
        <dbReference type="ARBA" id="ARBA00022840"/>
    </source>
</evidence>
<keyword evidence="5" id="KW-0067">ATP-binding</keyword>
<evidence type="ECO:0000256" key="3">
    <source>
        <dbReference type="ARBA" id="ARBA00022741"/>
    </source>
</evidence>
<accession>A0A7V3RFW2</accession>
<keyword evidence="6 8" id="KW-0234">DNA repair</keyword>
<evidence type="ECO:0000256" key="7">
    <source>
        <dbReference type="ARBA" id="ARBA00033408"/>
    </source>
</evidence>
<dbReference type="PANTHER" id="PTHR11059:SF0">
    <property type="entry name" value="DNA REPAIR PROTEIN RECN"/>
    <property type="match status" value="1"/>
</dbReference>
<feature type="coiled-coil region" evidence="9">
    <location>
        <begin position="268"/>
        <end position="333"/>
    </location>
</feature>
<dbReference type="SUPFAM" id="SSF52540">
    <property type="entry name" value="P-loop containing nucleoside triphosphate hydrolases"/>
    <property type="match status" value="1"/>
</dbReference>
<dbReference type="GO" id="GO:0005524">
    <property type="term" value="F:ATP binding"/>
    <property type="evidence" value="ECO:0007669"/>
    <property type="project" value="UniProtKB-KW"/>
</dbReference>
<reference evidence="11" key="1">
    <citation type="journal article" date="2020" name="mSystems">
        <title>Genome- and Community-Level Interaction Insights into Carbon Utilization and Element Cycling Functions of Hydrothermarchaeota in Hydrothermal Sediment.</title>
        <authorList>
            <person name="Zhou Z."/>
            <person name="Liu Y."/>
            <person name="Xu W."/>
            <person name="Pan J."/>
            <person name="Luo Z.H."/>
            <person name="Li M."/>
        </authorList>
    </citation>
    <scope>NUCLEOTIDE SEQUENCE [LARGE SCALE GENOMIC DNA]</scope>
    <source>
        <strain evidence="11">SpSt-966</strain>
    </source>
</reference>
<evidence type="ECO:0000259" key="10">
    <source>
        <dbReference type="Pfam" id="PF13476"/>
    </source>
</evidence>
<dbReference type="PANTHER" id="PTHR11059">
    <property type="entry name" value="DNA REPAIR PROTEIN RECN"/>
    <property type="match status" value="1"/>
</dbReference>
<feature type="domain" description="Rad50/SbcC-type AAA" evidence="10">
    <location>
        <begin position="7"/>
        <end position="287"/>
    </location>
</feature>
<evidence type="ECO:0000256" key="9">
    <source>
        <dbReference type="SAM" id="Coils"/>
    </source>
</evidence>
<organism evidence="11">
    <name type="scientific">Mesoaciditoga lauensis</name>
    <dbReference type="NCBI Taxonomy" id="1495039"/>
    <lineage>
        <taxon>Bacteria</taxon>
        <taxon>Thermotogati</taxon>
        <taxon>Thermotogota</taxon>
        <taxon>Thermotogae</taxon>
        <taxon>Mesoaciditogales</taxon>
        <taxon>Mesoaciditogaceae</taxon>
        <taxon>Mesoaciditoga</taxon>
    </lineage>
</organism>
<keyword evidence="3" id="KW-0547">Nucleotide-binding</keyword>
<dbReference type="InterPro" id="IPR004604">
    <property type="entry name" value="DNA_recomb/repair_RecN"/>
</dbReference>
<dbReference type="GO" id="GO:0006281">
    <property type="term" value="P:DNA repair"/>
    <property type="evidence" value="ECO:0007669"/>
    <property type="project" value="UniProtKB-KW"/>
</dbReference>
<dbReference type="InterPro" id="IPR038729">
    <property type="entry name" value="Rad50/SbcC_AAA"/>
</dbReference>
<protein>
    <recommendedName>
        <fullName evidence="2 8">DNA repair protein RecN</fullName>
    </recommendedName>
    <alternativeName>
        <fullName evidence="7 8">Recombination protein N</fullName>
    </alternativeName>
</protein>
<evidence type="ECO:0000256" key="4">
    <source>
        <dbReference type="ARBA" id="ARBA00022763"/>
    </source>
</evidence>
<evidence type="ECO:0000313" key="11">
    <source>
        <dbReference type="EMBL" id="HGE75792.1"/>
    </source>
</evidence>
<dbReference type="InterPro" id="IPR027417">
    <property type="entry name" value="P-loop_NTPase"/>
</dbReference>
<evidence type="ECO:0000256" key="1">
    <source>
        <dbReference type="ARBA" id="ARBA00009441"/>
    </source>
</evidence>
<name>A0A7V3RFW2_9BACT</name>
<gene>
    <name evidence="11" type="ORF">ENX73_06695</name>
</gene>
<dbReference type="Gene3D" id="3.40.50.300">
    <property type="entry name" value="P-loop containing nucleotide triphosphate hydrolases"/>
    <property type="match status" value="2"/>
</dbReference>
<dbReference type="GO" id="GO:0043590">
    <property type="term" value="C:bacterial nucleoid"/>
    <property type="evidence" value="ECO:0007669"/>
    <property type="project" value="TreeGrafter"/>
</dbReference>
<dbReference type="GO" id="GO:0006310">
    <property type="term" value="P:DNA recombination"/>
    <property type="evidence" value="ECO:0007669"/>
    <property type="project" value="InterPro"/>
</dbReference>
<keyword evidence="9" id="KW-0175">Coiled coil</keyword>
<keyword evidence="4 8" id="KW-0227">DNA damage</keyword>
<comment type="function">
    <text evidence="8">May be involved in recombinational repair of damaged DNA.</text>
</comment>
<dbReference type="CDD" id="cd03241">
    <property type="entry name" value="ABC_RecN"/>
    <property type="match status" value="1"/>
</dbReference>